<accession>A0A7S3DDW4</accession>
<evidence type="ECO:0000313" key="5">
    <source>
        <dbReference type="EMBL" id="CAE0254637.1"/>
    </source>
</evidence>
<dbReference type="EMBL" id="HBIB01026162">
    <property type="protein sequence ID" value="CAE0254635.1"/>
    <property type="molecule type" value="Transcribed_RNA"/>
</dbReference>
<feature type="region of interest" description="Disordered" evidence="1">
    <location>
        <begin position="251"/>
        <end position="276"/>
    </location>
</feature>
<reference evidence="3" key="1">
    <citation type="submission" date="2021-01" db="EMBL/GenBank/DDBJ databases">
        <authorList>
            <person name="Corre E."/>
            <person name="Pelletier E."/>
            <person name="Niang G."/>
            <person name="Scheremetjew M."/>
            <person name="Finn R."/>
            <person name="Kale V."/>
            <person name="Holt S."/>
            <person name="Cochrane G."/>
            <person name="Meng A."/>
            <person name="Brown T."/>
            <person name="Cohen L."/>
        </authorList>
    </citation>
    <scope>NUCLEOTIDE SEQUENCE</scope>
    <source>
        <strain evidence="3">NIES-2562</strain>
    </source>
</reference>
<sequence length="334" mass="37409">MSVLPFSTFRFLFFILLLHTRTHHAFSSLCFCAYTRPLLHYFAASLLHFTIVQVSPFRPLTLSSPVFDMALVPWKYQNAYCDITKLPQRDFYLDGGPVLTLVQKSVEESGIGTAARVWDCAFVLLHYIWQVRSTLKGKTLLELGSGTGLAALPALAAGATVIFSDLPHALDFTRENVERNLPKLRQWAEEDPASRSLGEAVFLPLTWGSDSDLDAILGKYEVDIVIGADVVFWPDTFKPLSSTLRRLCSLPSPSVESRGEGGGSGSGEKDDDKKEARKSRDVLIAYRPRLPREGVFWRRVEAFATVMQVDKSELHSEFRDGEIEVRRLVPLAVE</sequence>
<dbReference type="Pfam" id="PF10294">
    <property type="entry name" value="Methyltransf_16"/>
    <property type="match status" value="1"/>
</dbReference>
<name>A0A7S3DDW4_9EUKA</name>
<feature type="compositionally biased region" description="Basic and acidic residues" evidence="1">
    <location>
        <begin position="267"/>
        <end position="276"/>
    </location>
</feature>
<dbReference type="PANTHER" id="PTHR14614">
    <property type="entry name" value="HEPATOCELLULAR CARCINOMA-ASSOCIATED ANTIGEN"/>
    <property type="match status" value="1"/>
</dbReference>
<dbReference type="SUPFAM" id="SSF53335">
    <property type="entry name" value="S-adenosyl-L-methionine-dependent methyltransferases"/>
    <property type="match status" value="1"/>
</dbReference>
<dbReference type="EMBL" id="HBIB01026163">
    <property type="protein sequence ID" value="CAE0254636.1"/>
    <property type="molecule type" value="Transcribed_RNA"/>
</dbReference>
<gene>
    <name evidence="3" type="ORF">PBIL07802_LOCUS16883</name>
    <name evidence="4" type="ORF">PBIL07802_LOCUS16884</name>
    <name evidence="5" type="ORF">PBIL07802_LOCUS16885</name>
</gene>
<proteinExistence type="predicted"/>
<dbReference type="InterPro" id="IPR019410">
    <property type="entry name" value="Methyltransf_16"/>
</dbReference>
<dbReference type="InterPro" id="IPR029063">
    <property type="entry name" value="SAM-dependent_MTases_sf"/>
</dbReference>
<protein>
    <submittedName>
        <fullName evidence="3">Uncharacterized protein</fullName>
    </submittedName>
</protein>
<dbReference type="Gene3D" id="3.40.50.150">
    <property type="entry name" value="Vaccinia Virus protein VP39"/>
    <property type="match status" value="1"/>
</dbReference>
<feature type="signal peptide" evidence="2">
    <location>
        <begin position="1"/>
        <end position="25"/>
    </location>
</feature>
<evidence type="ECO:0000256" key="2">
    <source>
        <dbReference type="SAM" id="SignalP"/>
    </source>
</evidence>
<evidence type="ECO:0000256" key="1">
    <source>
        <dbReference type="SAM" id="MobiDB-lite"/>
    </source>
</evidence>
<dbReference type="EMBL" id="HBIB01026167">
    <property type="protein sequence ID" value="CAE0254637.1"/>
    <property type="molecule type" value="Transcribed_RNA"/>
</dbReference>
<dbReference type="AlphaFoldDB" id="A0A7S3DDW4"/>
<feature type="chain" id="PRO_5036212075" evidence="2">
    <location>
        <begin position="26"/>
        <end position="334"/>
    </location>
</feature>
<organism evidence="3">
    <name type="scientific">Palpitomonas bilix</name>
    <dbReference type="NCBI Taxonomy" id="652834"/>
    <lineage>
        <taxon>Eukaryota</taxon>
        <taxon>Eukaryota incertae sedis</taxon>
    </lineage>
</organism>
<keyword evidence="2" id="KW-0732">Signal</keyword>
<evidence type="ECO:0000313" key="3">
    <source>
        <dbReference type="EMBL" id="CAE0254635.1"/>
    </source>
</evidence>
<evidence type="ECO:0000313" key="4">
    <source>
        <dbReference type="EMBL" id="CAE0254636.1"/>
    </source>
</evidence>